<dbReference type="InterPro" id="IPR013656">
    <property type="entry name" value="PAS_4"/>
</dbReference>
<evidence type="ECO:0000313" key="8">
    <source>
        <dbReference type="Proteomes" id="UP001293718"/>
    </source>
</evidence>
<dbReference type="SMART" id="SM00086">
    <property type="entry name" value="PAC"/>
    <property type="match status" value="1"/>
</dbReference>
<dbReference type="EMBL" id="JAXOJX010000121">
    <property type="protein sequence ID" value="MDZ5461521.1"/>
    <property type="molecule type" value="Genomic_DNA"/>
</dbReference>
<dbReference type="CDD" id="cd00130">
    <property type="entry name" value="PAS"/>
    <property type="match status" value="2"/>
</dbReference>
<dbReference type="SUPFAM" id="SSF55785">
    <property type="entry name" value="PYP-like sensor domain (PAS domain)"/>
    <property type="match status" value="2"/>
</dbReference>
<dbReference type="PRINTS" id="PR00344">
    <property type="entry name" value="BCTRLSENSOR"/>
</dbReference>
<evidence type="ECO:0000259" key="5">
    <source>
        <dbReference type="PROSITE" id="PS50112"/>
    </source>
</evidence>
<feature type="domain" description="PAS" evidence="5">
    <location>
        <begin position="283"/>
        <end position="334"/>
    </location>
</feature>
<gene>
    <name evidence="7" type="ORF">SM757_33595</name>
</gene>
<dbReference type="PROSITE" id="PS50109">
    <property type="entry name" value="HIS_KIN"/>
    <property type="match status" value="1"/>
</dbReference>
<evidence type="ECO:0000256" key="3">
    <source>
        <dbReference type="ARBA" id="ARBA00022553"/>
    </source>
</evidence>
<name>A0ABU5IRL5_9BURK</name>
<feature type="domain" description="PAS" evidence="5">
    <location>
        <begin position="154"/>
        <end position="226"/>
    </location>
</feature>
<dbReference type="RefSeq" id="WP_322468659.1">
    <property type="nucleotide sequence ID" value="NZ_JAXOJX010000121.1"/>
</dbReference>
<dbReference type="Gene3D" id="1.10.287.130">
    <property type="match status" value="1"/>
</dbReference>
<accession>A0ABU5IRL5</accession>
<dbReference type="PROSITE" id="PS50112">
    <property type="entry name" value="PAS"/>
    <property type="match status" value="2"/>
</dbReference>
<dbReference type="InterPro" id="IPR013655">
    <property type="entry name" value="PAS_fold_3"/>
</dbReference>
<dbReference type="InterPro" id="IPR004358">
    <property type="entry name" value="Sig_transdc_His_kin-like_C"/>
</dbReference>
<dbReference type="Gene3D" id="3.30.450.20">
    <property type="entry name" value="PAS domain"/>
    <property type="match status" value="2"/>
</dbReference>
<evidence type="ECO:0000259" key="4">
    <source>
        <dbReference type="PROSITE" id="PS50109"/>
    </source>
</evidence>
<dbReference type="EC" id="2.7.13.3" evidence="2"/>
<dbReference type="Gene3D" id="3.30.450.40">
    <property type="match status" value="1"/>
</dbReference>
<dbReference type="InterPro" id="IPR035965">
    <property type="entry name" value="PAS-like_dom_sf"/>
</dbReference>
<sequence>MLPAAPLDDVAAVAALVCAAPLAVISVADAQGARLVGRAGLVEGSDCPLSPALRALAHQHGDLLVVADVRSDARLPGGAFVCGDRDLRFCAAMPLRLQAEGALALLCVADHRPRLLDDTHRQALRTLGALASMQFELGQRLGDLERAQACASESDARFRIVARATVDAVWDWDLASDELRWNEAVCALFGYDAEAVEPSVAWWAAHIHPEDRERVMAGIRAVMDGGGSAWRDEYRFQRADGGWALIDDRGYVMRDAAGRALRMVGAMHDVTGHRRTEGELQRMRSYLENIIDSMPSVLVGVDAQGLVTQWNGSAERVSGIAAAQAVGRPFTELLPAYAGLMDKVRCAIAERVPVRAERQVVEQGGETRFLDVMTYPLTANGAVGAVIRVDDVSERVRIEQMMVQTEKMMSVGGLAAGMAHEINNPLGVILQSCQNLRRRLGLELPANRRVAEEVGLDLDALQRYLDARGLTSFVEAIQEAGERAGRIVADMLAFSRRAESSFAPERVDQMLEAVVRLAASDYDLKKQYDFKQIEVVRRYAEGLPSVPCARTEIEQVLLNLVKNAAQAMAADARRAPRLVLRTALEDGAVRVDIEDNGPGIEPSAQRRIFEPFYTTKPVGIGTGLGLSVSYFIVTDHHKGSLEMESTPGEGTCFTLRLPLRQEGGLA</sequence>
<dbReference type="CDD" id="cd00082">
    <property type="entry name" value="HisKA"/>
    <property type="match status" value="1"/>
</dbReference>
<keyword evidence="8" id="KW-1185">Reference proteome</keyword>
<dbReference type="SUPFAM" id="SSF55781">
    <property type="entry name" value="GAF domain-like"/>
    <property type="match status" value="1"/>
</dbReference>
<dbReference type="Gene3D" id="3.30.565.10">
    <property type="entry name" value="Histidine kinase-like ATPase, C-terminal domain"/>
    <property type="match status" value="1"/>
</dbReference>
<dbReference type="PANTHER" id="PTHR43065:SF42">
    <property type="entry name" value="TWO-COMPONENT SENSOR PPRA"/>
    <property type="match status" value="1"/>
</dbReference>
<evidence type="ECO:0000256" key="2">
    <source>
        <dbReference type="ARBA" id="ARBA00012438"/>
    </source>
</evidence>
<dbReference type="InterPro" id="IPR005467">
    <property type="entry name" value="His_kinase_dom"/>
</dbReference>
<feature type="domain" description="Histidine kinase" evidence="4">
    <location>
        <begin position="417"/>
        <end position="661"/>
    </location>
</feature>
<dbReference type="SMART" id="SM00091">
    <property type="entry name" value="PAS"/>
    <property type="match status" value="2"/>
</dbReference>
<dbReference type="Pfam" id="PF08448">
    <property type="entry name" value="PAS_4"/>
    <property type="match status" value="1"/>
</dbReference>
<dbReference type="InterPro" id="IPR029016">
    <property type="entry name" value="GAF-like_dom_sf"/>
</dbReference>
<keyword evidence="3" id="KW-0597">Phosphoprotein</keyword>
<dbReference type="NCBIfam" id="TIGR00229">
    <property type="entry name" value="sensory_box"/>
    <property type="match status" value="2"/>
</dbReference>
<reference evidence="7 8" key="1">
    <citation type="submission" date="2023-11" db="EMBL/GenBank/DDBJ databases">
        <title>Draft genome of Azohydromonas lata strain H1 (DSM1123), a polyhydroxyalkanoate producer.</title>
        <authorList>
            <person name="Traversa D."/>
            <person name="D'Addabbo P."/>
            <person name="Pazzani C."/>
            <person name="Manzari C."/>
            <person name="Chiara M."/>
            <person name="Scrascia M."/>
        </authorList>
    </citation>
    <scope>NUCLEOTIDE SEQUENCE [LARGE SCALE GENOMIC DNA]</scope>
    <source>
        <strain evidence="7 8">H1</strain>
    </source>
</reference>
<feature type="domain" description="PAC" evidence="6">
    <location>
        <begin position="230"/>
        <end position="282"/>
    </location>
</feature>
<organism evidence="7 8">
    <name type="scientific">Azohydromonas lata</name>
    <dbReference type="NCBI Taxonomy" id="45677"/>
    <lineage>
        <taxon>Bacteria</taxon>
        <taxon>Pseudomonadati</taxon>
        <taxon>Pseudomonadota</taxon>
        <taxon>Betaproteobacteria</taxon>
        <taxon>Burkholderiales</taxon>
        <taxon>Sphaerotilaceae</taxon>
        <taxon>Azohydromonas</taxon>
    </lineage>
</organism>
<dbReference type="SUPFAM" id="SSF55874">
    <property type="entry name" value="ATPase domain of HSP90 chaperone/DNA topoisomerase II/histidine kinase"/>
    <property type="match status" value="1"/>
</dbReference>
<dbReference type="InterPro" id="IPR001610">
    <property type="entry name" value="PAC"/>
</dbReference>
<dbReference type="PROSITE" id="PS50113">
    <property type="entry name" value="PAC"/>
    <property type="match status" value="1"/>
</dbReference>
<dbReference type="InterPro" id="IPR000700">
    <property type="entry name" value="PAS-assoc_C"/>
</dbReference>
<dbReference type="Pfam" id="PF00512">
    <property type="entry name" value="HisKA"/>
    <property type="match status" value="1"/>
</dbReference>
<proteinExistence type="predicted"/>
<dbReference type="SUPFAM" id="SSF47384">
    <property type="entry name" value="Homodimeric domain of signal transducing histidine kinase"/>
    <property type="match status" value="1"/>
</dbReference>
<dbReference type="SMART" id="SM00387">
    <property type="entry name" value="HATPase_c"/>
    <property type="match status" value="1"/>
</dbReference>
<comment type="caution">
    <text evidence="7">The sequence shown here is derived from an EMBL/GenBank/DDBJ whole genome shotgun (WGS) entry which is preliminary data.</text>
</comment>
<evidence type="ECO:0000313" key="7">
    <source>
        <dbReference type="EMBL" id="MDZ5461521.1"/>
    </source>
</evidence>
<dbReference type="InterPro" id="IPR036097">
    <property type="entry name" value="HisK_dim/P_sf"/>
</dbReference>
<dbReference type="InterPro" id="IPR036890">
    <property type="entry name" value="HATPase_C_sf"/>
</dbReference>
<protein>
    <recommendedName>
        <fullName evidence="2">histidine kinase</fullName>
        <ecNumber evidence="2">2.7.13.3</ecNumber>
    </recommendedName>
</protein>
<dbReference type="Proteomes" id="UP001293718">
    <property type="component" value="Unassembled WGS sequence"/>
</dbReference>
<dbReference type="Pfam" id="PF02518">
    <property type="entry name" value="HATPase_c"/>
    <property type="match status" value="1"/>
</dbReference>
<dbReference type="InterPro" id="IPR003594">
    <property type="entry name" value="HATPase_dom"/>
</dbReference>
<evidence type="ECO:0000256" key="1">
    <source>
        <dbReference type="ARBA" id="ARBA00000085"/>
    </source>
</evidence>
<dbReference type="InterPro" id="IPR000014">
    <property type="entry name" value="PAS"/>
</dbReference>
<dbReference type="Pfam" id="PF08447">
    <property type="entry name" value="PAS_3"/>
    <property type="match status" value="1"/>
</dbReference>
<comment type="catalytic activity">
    <reaction evidence="1">
        <text>ATP + protein L-histidine = ADP + protein N-phospho-L-histidine.</text>
        <dbReference type="EC" id="2.7.13.3"/>
    </reaction>
</comment>
<dbReference type="PANTHER" id="PTHR43065">
    <property type="entry name" value="SENSOR HISTIDINE KINASE"/>
    <property type="match status" value="1"/>
</dbReference>
<dbReference type="SMART" id="SM00388">
    <property type="entry name" value="HisKA"/>
    <property type="match status" value="1"/>
</dbReference>
<dbReference type="InterPro" id="IPR003661">
    <property type="entry name" value="HisK_dim/P_dom"/>
</dbReference>
<evidence type="ECO:0000259" key="6">
    <source>
        <dbReference type="PROSITE" id="PS50113"/>
    </source>
</evidence>